<dbReference type="RefSeq" id="WP_145419421.1">
    <property type="nucleotide sequence ID" value="NZ_CP036526.1"/>
</dbReference>
<dbReference type="Pfam" id="PF09969">
    <property type="entry name" value="DUF2203"/>
    <property type="match status" value="1"/>
</dbReference>
<sequence length="160" mass="17839">MVHAIDNGNDASIEPVKLFTPSAATRMLPLIRRIVVDITRLNESIEAQRDQLAGVDSIDSISDDVHYRDELTDMRASLADDELTLARCVAELTSLGVSIHHPIDGSVDFPAIMNRRPVHLCWSPGEESVSHWHEMQSESKSEPRARQKIDPTKFGVESLN</sequence>
<name>A0A517NWY0_9BACT</name>
<dbReference type="AlphaFoldDB" id="A0A517NWY0"/>
<dbReference type="EMBL" id="CP036526">
    <property type="protein sequence ID" value="QDT11619.1"/>
    <property type="molecule type" value="Genomic_DNA"/>
</dbReference>
<reference evidence="2 3" key="1">
    <citation type="submission" date="2019-02" db="EMBL/GenBank/DDBJ databases">
        <title>Deep-cultivation of Planctomycetes and their phenomic and genomic characterization uncovers novel biology.</title>
        <authorList>
            <person name="Wiegand S."/>
            <person name="Jogler M."/>
            <person name="Boedeker C."/>
            <person name="Pinto D."/>
            <person name="Vollmers J."/>
            <person name="Rivas-Marin E."/>
            <person name="Kohn T."/>
            <person name="Peeters S.H."/>
            <person name="Heuer A."/>
            <person name="Rast P."/>
            <person name="Oberbeckmann S."/>
            <person name="Bunk B."/>
            <person name="Jeske O."/>
            <person name="Meyerdierks A."/>
            <person name="Storesund J.E."/>
            <person name="Kallscheuer N."/>
            <person name="Luecker S."/>
            <person name="Lage O.M."/>
            <person name="Pohl T."/>
            <person name="Merkel B.J."/>
            <person name="Hornburger P."/>
            <person name="Mueller R.-W."/>
            <person name="Bruemmer F."/>
            <person name="Labrenz M."/>
            <person name="Spormann A.M."/>
            <person name="Op den Camp H."/>
            <person name="Overmann J."/>
            <person name="Amann R."/>
            <person name="Jetten M.S.M."/>
            <person name="Mascher T."/>
            <person name="Medema M.H."/>
            <person name="Devos D.P."/>
            <person name="Kaster A.-K."/>
            <person name="Ovreas L."/>
            <person name="Rohde M."/>
            <person name="Galperin M.Y."/>
            <person name="Jogler C."/>
        </authorList>
    </citation>
    <scope>NUCLEOTIDE SEQUENCE [LARGE SCALE GENOMIC DNA]</scope>
    <source>
        <strain evidence="2 3">K23_9</strain>
    </source>
</reference>
<proteinExistence type="predicted"/>
<evidence type="ECO:0000313" key="3">
    <source>
        <dbReference type="Proteomes" id="UP000319817"/>
    </source>
</evidence>
<feature type="compositionally biased region" description="Basic and acidic residues" evidence="1">
    <location>
        <begin position="132"/>
        <end position="151"/>
    </location>
</feature>
<evidence type="ECO:0000256" key="1">
    <source>
        <dbReference type="SAM" id="MobiDB-lite"/>
    </source>
</evidence>
<gene>
    <name evidence="2" type="ORF">K239x_36190</name>
</gene>
<feature type="region of interest" description="Disordered" evidence="1">
    <location>
        <begin position="132"/>
        <end position="160"/>
    </location>
</feature>
<keyword evidence="3" id="KW-1185">Reference proteome</keyword>
<dbReference type="OrthoDB" id="9802910at2"/>
<evidence type="ECO:0000313" key="2">
    <source>
        <dbReference type="EMBL" id="QDT11619.1"/>
    </source>
</evidence>
<protein>
    <recommendedName>
        <fullName evidence="4">DUF2203 domain-containing protein</fullName>
    </recommendedName>
</protein>
<accession>A0A517NWY0</accession>
<evidence type="ECO:0008006" key="4">
    <source>
        <dbReference type="Google" id="ProtNLM"/>
    </source>
</evidence>
<organism evidence="2 3">
    <name type="scientific">Stieleria marina</name>
    <dbReference type="NCBI Taxonomy" id="1930275"/>
    <lineage>
        <taxon>Bacteria</taxon>
        <taxon>Pseudomonadati</taxon>
        <taxon>Planctomycetota</taxon>
        <taxon>Planctomycetia</taxon>
        <taxon>Pirellulales</taxon>
        <taxon>Pirellulaceae</taxon>
        <taxon>Stieleria</taxon>
    </lineage>
</organism>
<dbReference type="InterPro" id="IPR018699">
    <property type="entry name" value="DUF2203"/>
</dbReference>
<dbReference type="Proteomes" id="UP000319817">
    <property type="component" value="Chromosome"/>
</dbReference>